<evidence type="ECO:0000256" key="2">
    <source>
        <dbReference type="SAM" id="Phobius"/>
    </source>
</evidence>
<keyword evidence="4" id="KW-1185">Reference proteome</keyword>
<gene>
    <name evidence="3" type="ORF">GCM10010528_01100</name>
</gene>
<dbReference type="RefSeq" id="WP_290703472.1">
    <property type="nucleotide sequence ID" value="NZ_BAAAVS010000001.1"/>
</dbReference>
<feature type="transmembrane region" description="Helical" evidence="2">
    <location>
        <begin position="29"/>
        <end position="48"/>
    </location>
</feature>
<accession>A0ABN3YEA9</accession>
<dbReference type="EMBL" id="BAAAVS010000001">
    <property type="protein sequence ID" value="GAA3022778.1"/>
    <property type="molecule type" value="Genomic_DNA"/>
</dbReference>
<keyword evidence="2" id="KW-1133">Transmembrane helix</keyword>
<name>A0ABN3YEA9_9ACTN</name>
<protein>
    <submittedName>
        <fullName evidence="3">Uncharacterized protein</fullName>
    </submittedName>
</protein>
<evidence type="ECO:0000313" key="4">
    <source>
        <dbReference type="Proteomes" id="UP001501035"/>
    </source>
</evidence>
<keyword evidence="2" id="KW-0812">Transmembrane</keyword>
<evidence type="ECO:0000313" key="3">
    <source>
        <dbReference type="EMBL" id="GAA3022778.1"/>
    </source>
</evidence>
<evidence type="ECO:0000256" key="1">
    <source>
        <dbReference type="SAM" id="MobiDB-lite"/>
    </source>
</evidence>
<proteinExistence type="predicted"/>
<keyword evidence="2" id="KW-0472">Membrane</keyword>
<sequence>MNKQVAQFCIAVDLALLVGLVIWRPWGALGMLVAATVLFTAAIGGLLLPSTTPSDTGTGPGFALRRVPDPKPEPVRREWDRAVEHHRDVLSAYGAYELDPAMLLQYPAMWDLSAAAVVAFHDALEVAGGLQTEGYPGPDSAREYIDAVTTLRTNWAKADRYARSTGTSTLPDADAQSCDRALKLLRHAEGTEGPERAAYLQQVISAVDTLGNRGVIHPPTQIQATLAGQVRKAIER</sequence>
<feature type="region of interest" description="Disordered" evidence="1">
    <location>
        <begin position="54"/>
        <end position="74"/>
    </location>
</feature>
<feature type="transmembrane region" description="Helical" evidence="2">
    <location>
        <begin position="5"/>
        <end position="23"/>
    </location>
</feature>
<dbReference type="Proteomes" id="UP001501035">
    <property type="component" value="Unassembled WGS sequence"/>
</dbReference>
<comment type="caution">
    <text evidence="3">The sequence shown here is derived from an EMBL/GenBank/DDBJ whole genome shotgun (WGS) entry which is preliminary data.</text>
</comment>
<reference evidence="3 4" key="1">
    <citation type="journal article" date="2019" name="Int. J. Syst. Evol. Microbiol.">
        <title>The Global Catalogue of Microorganisms (GCM) 10K type strain sequencing project: providing services to taxonomists for standard genome sequencing and annotation.</title>
        <authorList>
            <consortium name="The Broad Institute Genomics Platform"/>
            <consortium name="The Broad Institute Genome Sequencing Center for Infectious Disease"/>
            <person name="Wu L."/>
            <person name="Ma J."/>
        </authorList>
    </citation>
    <scope>NUCLEOTIDE SEQUENCE [LARGE SCALE GENOMIC DNA]</scope>
    <source>
        <strain evidence="3 4">JCM 14234</strain>
    </source>
</reference>
<organism evidence="3 4">
    <name type="scientific">Gordonia defluvii</name>
    <dbReference type="NCBI Taxonomy" id="283718"/>
    <lineage>
        <taxon>Bacteria</taxon>
        <taxon>Bacillati</taxon>
        <taxon>Actinomycetota</taxon>
        <taxon>Actinomycetes</taxon>
        <taxon>Mycobacteriales</taxon>
        <taxon>Gordoniaceae</taxon>
        <taxon>Gordonia</taxon>
    </lineage>
</organism>